<dbReference type="OrthoDB" id="9788329at2"/>
<evidence type="ECO:0000313" key="2">
    <source>
        <dbReference type="EMBL" id="AKL97814.1"/>
    </source>
</evidence>
<dbReference type="InterPro" id="IPR031571">
    <property type="entry name" value="RcpC_dom"/>
</dbReference>
<dbReference type="Proteomes" id="UP000035337">
    <property type="component" value="Chromosome"/>
</dbReference>
<proteinExistence type="predicted"/>
<dbReference type="Pfam" id="PF16976">
    <property type="entry name" value="RcpC"/>
    <property type="match status" value="1"/>
</dbReference>
<dbReference type="InterPro" id="IPR017592">
    <property type="entry name" value="Pilus_assmbl_Flp-typ_CpaB"/>
</dbReference>
<keyword evidence="3" id="KW-1185">Reference proteome</keyword>
<gene>
    <name evidence="2" type="primary">cpaB</name>
    <name evidence="2" type="ORF">Epro_0435</name>
</gene>
<evidence type="ECO:0000313" key="3">
    <source>
        <dbReference type="Proteomes" id="UP000035337"/>
    </source>
</evidence>
<reference evidence="2 3" key="1">
    <citation type="submission" date="2014-09" db="EMBL/GenBank/DDBJ databases">
        <title>Complete genome sequence of Endomicrobium proavitum.</title>
        <authorList>
            <person name="Zheng H."/>
        </authorList>
    </citation>
    <scope>NUCLEOTIDE SEQUENCE [LARGE SCALE GENOMIC DNA]</scope>
    <source>
        <strain evidence="2 3">Rsa215</strain>
    </source>
</reference>
<evidence type="ECO:0000259" key="1">
    <source>
        <dbReference type="SMART" id="SM00858"/>
    </source>
</evidence>
<name>A0A0G3WJY1_9BACT</name>
<dbReference type="SMART" id="SM00858">
    <property type="entry name" value="SAF"/>
    <property type="match status" value="1"/>
</dbReference>
<dbReference type="STRING" id="1408281.Epro_0435"/>
<dbReference type="EMBL" id="CP009498">
    <property type="protein sequence ID" value="AKL97814.1"/>
    <property type="molecule type" value="Genomic_DNA"/>
</dbReference>
<dbReference type="KEGG" id="epo:Epro_0435"/>
<organism evidence="2 3">
    <name type="scientific">Endomicrobium proavitum</name>
    <dbReference type="NCBI Taxonomy" id="1408281"/>
    <lineage>
        <taxon>Bacteria</taxon>
        <taxon>Pseudomonadati</taxon>
        <taxon>Elusimicrobiota</taxon>
        <taxon>Endomicrobiia</taxon>
        <taxon>Endomicrobiales</taxon>
        <taxon>Endomicrobiaceae</taxon>
        <taxon>Endomicrobium</taxon>
    </lineage>
</organism>
<dbReference type="RefSeq" id="WP_052570184.1">
    <property type="nucleotide sequence ID" value="NZ_CP009498.1"/>
</dbReference>
<dbReference type="CDD" id="cd11614">
    <property type="entry name" value="SAF_CpaB_FlgA_like"/>
    <property type="match status" value="1"/>
</dbReference>
<accession>A0A0G3WJY1</accession>
<dbReference type="NCBIfam" id="TIGR03177">
    <property type="entry name" value="pilus_cpaB"/>
    <property type="match status" value="1"/>
</dbReference>
<dbReference type="InterPro" id="IPR013974">
    <property type="entry name" value="SAF"/>
</dbReference>
<protein>
    <submittedName>
        <fullName evidence="2">Flp pilus assembly protein CpaB</fullName>
    </submittedName>
</protein>
<sequence>MKKTVLLAAVFAVFAALFAFLFFNGIETKYKTLAEPVKVLVANQRIVQGTVIRADMLAVKAVPKEYVQPKAFANASSLFTKDGAPLYIALNAIESGEQILSTKVSQTNSDTGVSSIIPDGKKALVVSFDNDISGITPGSRIDVLSIIEYADTNKQFNEAAYVIAQDILVLAVGENYLGAARKTGEQDSSKKSAVTLSVSIEEAQSILLADERGSLKFVIRPSGDNEVIPVKAVKISDIVRDISKTQSQPQKTQNVSRKETLDILNKYSNSLNR</sequence>
<dbReference type="AlphaFoldDB" id="A0A0G3WJY1"/>
<feature type="domain" description="SAF" evidence="1">
    <location>
        <begin position="37"/>
        <end position="105"/>
    </location>
</feature>